<evidence type="ECO:0000313" key="1">
    <source>
        <dbReference type="EMBL" id="PYF10596.1"/>
    </source>
</evidence>
<proteinExistence type="predicted"/>
<accession>A0A318U4E7</accession>
<dbReference type="AlphaFoldDB" id="A0A318U4E7"/>
<sequence>MLACDKLYMRQSDRISRSGGVCSRANLLKFQQVYYVLDPESRILWIGGEWDEFALANGGSGARSNAVLATPLAHHVAGVETRAALARMIDAVRAVQGPLRIDYRCDSPTLLRRFQMTIQPMKDGRVLMVHDLRDARGFEEALPHWHADEAAEARKCSFCGAVHQPGQGWNFAEDLGADHPAAVDYVICPGCRAQIDEVVTSLHQRRAPSTPMTGGFGPGVEG</sequence>
<gene>
    <name evidence="1" type="ORF">C8J30_10475</name>
</gene>
<protein>
    <submittedName>
        <fullName evidence="1">Uncharacterized protein</fullName>
    </submittedName>
</protein>
<comment type="caution">
    <text evidence="1">The sequence shown here is derived from an EMBL/GenBank/DDBJ whole genome shotgun (WGS) entry which is preliminary data.</text>
</comment>
<reference evidence="1 2" key="1">
    <citation type="submission" date="2018-06" db="EMBL/GenBank/DDBJ databases">
        <title>Genomic Encyclopedia of Type Strains, Phase III (KMG-III): the genomes of soil and plant-associated and newly described type strains.</title>
        <authorList>
            <person name="Whitman W."/>
        </authorList>
    </citation>
    <scope>NUCLEOTIDE SEQUENCE [LARGE SCALE GENOMIC DNA]</scope>
    <source>
        <strain evidence="1 2">JA737</strain>
    </source>
</reference>
<dbReference type="EMBL" id="QJTK01000004">
    <property type="protein sequence ID" value="PYF10596.1"/>
    <property type="molecule type" value="Genomic_DNA"/>
</dbReference>
<dbReference type="Proteomes" id="UP000247727">
    <property type="component" value="Unassembled WGS sequence"/>
</dbReference>
<organism evidence="1 2">
    <name type="scientific">Rhodobacter viridis</name>
    <dbReference type="NCBI Taxonomy" id="1054202"/>
    <lineage>
        <taxon>Bacteria</taxon>
        <taxon>Pseudomonadati</taxon>
        <taxon>Pseudomonadota</taxon>
        <taxon>Alphaproteobacteria</taxon>
        <taxon>Rhodobacterales</taxon>
        <taxon>Rhodobacter group</taxon>
        <taxon>Rhodobacter</taxon>
    </lineage>
</organism>
<keyword evidence="2" id="KW-1185">Reference proteome</keyword>
<evidence type="ECO:0000313" key="2">
    <source>
        <dbReference type="Proteomes" id="UP000247727"/>
    </source>
</evidence>
<name>A0A318U4E7_9RHOB</name>